<feature type="compositionally biased region" description="Low complexity" evidence="1">
    <location>
        <begin position="67"/>
        <end position="79"/>
    </location>
</feature>
<protein>
    <submittedName>
        <fullName evidence="2">Uncharacterized protein</fullName>
    </submittedName>
</protein>
<evidence type="ECO:0000313" key="3">
    <source>
        <dbReference type="Proteomes" id="UP000822688"/>
    </source>
</evidence>
<reference evidence="2" key="1">
    <citation type="submission" date="2020-06" db="EMBL/GenBank/DDBJ databases">
        <title>WGS assembly of Ceratodon purpureus strain R40.</title>
        <authorList>
            <person name="Carey S.B."/>
            <person name="Jenkins J."/>
            <person name="Shu S."/>
            <person name="Lovell J.T."/>
            <person name="Sreedasyam A."/>
            <person name="Maumus F."/>
            <person name="Tiley G.P."/>
            <person name="Fernandez-Pozo N."/>
            <person name="Barry K."/>
            <person name="Chen C."/>
            <person name="Wang M."/>
            <person name="Lipzen A."/>
            <person name="Daum C."/>
            <person name="Saski C.A."/>
            <person name="Payton A.C."/>
            <person name="Mcbreen J.C."/>
            <person name="Conrad R.E."/>
            <person name="Kollar L.M."/>
            <person name="Olsson S."/>
            <person name="Huttunen S."/>
            <person name="Landis J.B."/>
            <person name="Wickett N.J."/>
            <person name="Johnson M.G."/>
            <person name="Rensing S.A."/>
            <person name="Grimwood J."/>
            <person name="Schmutz J."/>
            <person name="Mcdaniel S.F."/>
        </authorList>
    </citation>
    <scope>NUCLEOTIDE SEQUENCE</scope>
    <source>
        <strain evidence="2">R40</strain>
    </source>
</reference>
<dbReference type="Proteomes" id="UP000822688">
    <property type="component" value="Chromosome 3"/>
</dbReference>
<sequence length="97" mass="10746">MDYKIRFLNPNIDVPQPLLNLLHAKKKKPAPMATPAPTPATTISQSPAMIDLGSARQGCATRTTAPQQHNTQNTQHNTQYKILNLPPPRTTFDTVLF</sequence>
<dbReference type="AlphaFoldDB" id="A0A8T0IG85"/>
<evidence type="ECO:0000256" key="1">
    <source>
        <dbReference type="SAM" id="MobiDB-lite"/>
    </source>
</evidence>
<evidence type="ECO:0000313" key="2">
    <source>
        <dbReference type="EMBL" id="KAG0581919.1"/>
    </source>
</evidence>
<name>A0A8T0IG85_CERPU</name>
<feature type="region of interest" description="Disordered" evidence="1">
    <location>
        <begin position="56"/>
        <end position="85"/>
    </location>
</feature>
<keyword evidence="3" id="KW-1185">Reference proteome</keyword>
<comment type="caution">
    <text evidence="2">The sequence shown here is derived from an EMBL/GenBank/DDBJ whole genome shotgun (WGS) entry which is preliminary data.</text>
</comment>
<proteinExistence type="predicted"/>
<gene>
    <name evidence="2" type="ORF">KC19_3G020100</name>
</gene>
<dbReference type="EMBL" id="CM026423">
    <property type="protein sequence ID" value="KAG0581919.1"/>
    <property type="molecule type" value="Genomic_DNA"/>
</dbReference>
<accession>A0A8T0IG85</accession>
<organism evidence="2 3">
    <name type="scientific">Ceratodon purpureus</name>
    <name type="common">Fire moss</name>
    <name type="synonym">Dicranum purpureum</name>
    <dbReference type="NCBI Taxonomy" id="3225"/>
    <lineage>
        <taxon>Eukaryota</taxon>
        <taxon>Viridiplantae</taxon>
        <taxon>Streptophyta</taxon>
        <taxon>Embryophyta</taxon>
        <taxon>Bryophyta</taxon>
        <taxon>Bryophytina</taxon>
        <taxon>Bryopsida</taxon>
        <taxon>Dicranidae</taxon>
        <taxon>Pseudoditrichales</taxon>
        <taxon>Ditrichaceae</taxon>
        <taxon>Ceratodon</taxon>
    </lineage>
</organism>